<keyword evidence="2" id="KW-1185">Reference proteome</keyword>
<dbReference type="EMBL" id="QTSX02005037">
    <property type="protein sequence ID" value="KAJ9061864.1"/>
    <property type="molecule type" value="Genomic_DNA"/>
</dbReference>
<proteinExistence type="predicted"/>
<accession>A0ACC2SHL1</accession>
<sequence>MKPELNPEPNPLQNASLKEWDLNSPQLTDNSPIHKVNTNPPGSKYSTTPQGFASKPSVPDNRSFPEVITHNTGSLGSEISNPANEKSLKPVPVLRLDIFSANPPNTIAINDNLPASDARSFPEIQIYDTGRTDSKISNQKLSDPPAALPSTYFLAEQDPLAQAKALTRYNRQGPWHTTEPQLFKDKYNFLPAYQLDMVSPLTPKLMPEYAAELPLGHTNKLFGIVYINLTGVIDTIVSTAGLWSWVGKSMHTSLS</sequence>
<evidence type="ECO:0000313" key="2">
    <source>
        <dbReference type="Proteomes" id="UP001165960"/>
    </source>
</evidence>
<name>A0ACC2SHL1_9FUNG</name>
<gene>
    <name evidence="1" type="ORF">DSO57_1016439</name>
</gene>
<dbReference type="Proteomes" id="UP001165960">
    <property type="component" value="Unassembled WGS sequence"/>
</dbReference>
<organism evidence="1 2">
    <name type="scientific">Entomophthora muscae</name>
    <dbReference type="NCBI Taxonomy" id="34485"/>
    <lineage>
        <taxon>Eukaryota</taxon>
        <taxon>Fungi</taxon>
        <taxon>Fungi incertae sedis</taxon>
        <taxon>Zoopagomycota</taxon>
        <taxon>Entomophthoromycotina</taxon>
        <taxon>Entomophthoromycetes</taxon>
        <taxon>Entomophthorales</taxon>
        <taxon>Entomophthoraceae</taxon>
        <taxon>Entomophthora</taxon>
    </lineage>
</organism>
<protein>
    <submittedName>
        <fullName evidence="1">Uncharacterized protein</fullName>
    </submittedName>
</protein>
<reference evidence="1" key="1">
    <citation type="submission" date="2022-04" db="EMBL/GenBank/DDBJ databases">
        <title>Genome of the entomopathogenic fungus Entomophthora muscae.</title>
        <authorList>
            <person name="Elya C."/>
            <person name="Lovett B.R."/>
            <person name="Lee E."/>
            <person name="Macias A.M."/>
            <person name="Hajek A.E."/>
            <person name="De Bivort B.L."/>
            <person name="Kasson M.T."/>
            <person name="De Fine Licht H.H."/>
            <person name="Stajich J.E."/>
        </authorList>
    </citation>
    <scope>NUCLEOTIDE SEQUENCE</scope>
    <source>
        <strain evidence="1">Berkeley</strain>
    </source>
</reference>
<comment type="caution">
    <text evidence="1">The sequence shown here is derived from an EMBL/GenBank/DDBJ whole genome shotgun (WGS) entry which is preliminary data.</text>
</comment>
<evidence type="ECO:0000313" key="1">
    <source>
        <dbReference type="EMBL" id="KAJ9061864.1"/>
    </source>
</evidence>